<keyword evidence="6" id="KW-1015">Disulfide bond</keyword>
<organism evidence="12 13">
    <name type="scientific">Alosa alosa</name>
    <name type="common">allis shad</name>
    <dbReference type="NCBI Taxonomy" id="278164"/>
    <lineage>
        <taxon>Eukaryota</taxon>
        <taxon>Metazoa</taxon>
        <taxon>Chordata</taxon>
        <taxon>Craniata</taxon>
        <taxon>Vertebrata</taxon>
        <taxon>Euteleostomi</taxon>
        <taxon>Actinopterygii</taxon>
        <taxon>Neopterygii</taxon>
        <taxon>Teleostei</taxon>
        <taxon>Clupei</taxon>
        <taxon>Clupeiformes</taxon>
        <taxon>Clupeoidei</taxon>
        <taxon>Clupeidae</taxon>
        <taxon>Alosa</taxon>
    </lineage>
</organism>
<name>A0AAV6HCM1_9TELE</name>
<keyword evidence="13" id="KW-1185">Reference proteome</keyword>
<dbReference type="GO" id="GO:0001786">
    <property type="term" value="F:phosphatidylserine binding"/>
    <property type="evidence" value="ECO:0007669"/>
    <property type="project" value="TreeGrafter"/>
</dbReference>
<comment type="similarity">
    <text evidence="9">Belongs to the immunoglobulin superfamily. TIM family.</text>
</comment>
<evidence type="ECO:0000256" key="5">
    <source>
        <dbReference type="ARBA" id="ARBA00023136"/>
    </source>
</evidence>
<dbReference type="InterPro" id="IPR036179">
    <property type="entry name" value="Ig-like_dom_sf"/>
</dbReference>
<evidence type="ECO:0000313" key="12">
    <source>
        <dbReference type="EMBL" id="KAG5284923.1"/>
    </source>
</evidence>
<evidence type="ECO:0000256" key="8">
    <source>
        <dbReference type="ARBA" id="ARBA00023319"/>
    </source>
</evidence>
<evidence type="ECO:0000259" key="11">
    <source>
        <dbReference type="PROSITE" id="PS50835"/>
    </source>
</evidence>
<dbReference type="PANTHER" id="PTHR46608:SF3">
    <property type="entry name" value="T-CELL IMMUNOGLOBULIN AND MUCIN DOMAIN-CONTAINING PROTEIN 4"/>
    <property type="match status" value="1"/>
</dbReference>
<reference evidence="12" key="1">
    <citation type="submission" date="2020-10" db="EMBL/GenBank/DDBJ databases">
        <title>Chromosome-scale genome assembly of the Allis shad, Alosa alosa.</title>
        <authorList>
            <person name="Margot Z."/>
            <person name="Christophe K."/>
            <person name="Cabau C."/>
            <person name="Louis A."/>
            <person name="Berthelot C."/>
            <person name="Parey E."/>
            <person name="Roest Crollius H."/>
            <person name="Montfort J."/>
            <person name="Robinson-Rechavi M."/>
            <person name="Bucao C."/>
            <person name="Bouchez O."/>
            <person name="Gislard M."/>
            <person name="Lluch J."/>
            <person name="Milhes M."/>
            <person name="Lampietro C."/>
            <person name="Lopez Roques C."/>
            <person name="Donnadieu C."/>
            <person name="Braasch I."/>
            <person name="Desvignes T."/>
            <person name="Postlethwait J."/>
            <person name="Bobe J."/>
            <person name="Guiguen Y."/>
        </authorList>
    </citation>
    <scope>NUCLEOTIDE SEQUENCE</scope>
    <source>
        <strain evidence="12">M-15738</strain>
        <tissue evidence="12">Blood</tissue>
    </source>
</reference>
<feature type="transmembrane region" description="Helical" evidence="10">
    <location>
        <begin position="210"/>
        <end position="232"/>
    </location>
</feature>
<sequence>MCQASLFVALLTHMKKTLLTDMESLTMPAACRYICLFSIVFPLLIYLSTGTTVYGTVGENITLPCYYNSQYHGLISICWGTGDIPNMGCNNNILTTDGHKVISRVSDRYRLMGNLTTGNVSLTIYDSIQFDSGQYFCRIHIPGWFNDEKYLIRLLIRKTPNPSFQSMTSESSITESHTKDHQCTILTEPTDTPLQYSEIEGQRVSHHPGVLVAVVLLVVVVVVVVTVVAIFLMRTRWRKMDPNVQINQASDPSVIYSNTGSSLGLFSREMAIENVYQLDDSDVYEPCL</sequence>
<keyword evidence="7" id="KW-0325">Glycoprotein</keyword>
<dbReference type="GO" id="GO:0016020">
    <property type="term" value="C:membrane"/>
    <property type="evidence" value="ECO:0007669"/>
    <property type="project" value="UniProtKB-SubCell"/>
</dbReference>
<comment type="subcellular location">
    <subcellularLocation>
        <location evidence="1">Membrane</location>
        <topology evidence="1">Single-pass type I membrane protein</topology>
    </subcellularLocation>
</comment>
<dbReference type="EMBL" id="JADWDJ010000002">
    <property type="protein sequence ID" value="KAG5284923.1"/>
    <property type="molecule type" value="Genomic_DNA"/>
</dbReference>
<keyword evidence="2 10" id="KW-0812">Transmembrane</keyword>
<dbReference type="InterPro" id="IPR007110">
    <property type="entry name" value="Ig-like_dom"/>
</dbReference>
<evidence type="ECO:0000256" key="9">
    <source>
        <dbReference type="ARBA" id="ARBA00038203"/>
    </source>
</evidence>
<evidence type="ECO:0000256" key="3">
    <source>
        <dbReference type="ARBA" id="ARBA00022729"/>
    </source>
</evidence>
<dbReference type="InterPro" id="IPR013783">
    <property type="entry name" value="Ig-like_fold"/>
</dbReference>
<keyword evidence="8" id="KW-0393">Immunoglobulin domain</keyword>
<dbReference type="PROSITE" id="PS50835">
    <property type="entry name" value="IG_LIKE"/>
    <property type="match status" value="1"/>
</dbReference>
<dbReference type="PANTHER" id="PTHR46608">
    <property type="entry name" value="T-CELL IMMUNOGLOBULIN AND MUCIN DOMAIN-CONTAINING PROTEIN 4"/>
    <property type="match status" value="1"/>
</dbReference>
<dbReference type="Proteomes" id="UP000823561">
    <property type="component" value="Chromosome 2"/>
</dbReference>
<dbReference type="Gene3D" id="2.60.40.10">
    <property type="entry name" value="Immunoglobulins"/>
    <property type="match status" value="1"/>
</dbReference>
<dbReference type="GO" id="GO:0043277">
    <property type="term" value="P:apoptotic cell clearance"/>
    <property type="evidence" value="ECO:0007669"/>
    <property type="project" value="TreeGrafter"/>
</dbReference>
<comment type="caution">
    <text evidence="12">The sequence shown here is derived from an EMBL/GenBank/DDBJ whole genome shotgun (WGS) entry which is preliminary data.</text>
</comment>
<evidence type="ECO:0000313" key="13">
    <source>
        <dbReference type="Proteomes" id="UP000823561"/>
    </source>
</evidence>
<dbReference type="Pfam" id="PF07686">
    <property type="entry name" value="V-set"/>
    <property type="match status" value="1"/>
</dbReference>
<keyword evidence="3" id="KW-0732">Signal</keyword>
<evidence type="ECO:0000256" key="10">
    <source>
        <dbReference type="SAM" id="Phobius"/>
    </source>
</evidence>
<evidence type="ECO:0000256" key="1">
    <source>
        <dbReference type="ARBA" id="ARBA00004479"/>
    </source>
</evidence>
<keyword evidence="5 10" id="KW-0472">Membrane</keyword>
<evidence type="ECO:0000256" key="4">
    <source>
        <dbReference type="ARBA" id="ARBA00022989"/>
    </source>
</evidence>
<evidence type="ECO:0000256" key="2">
    <source>
        <dbReference type="ARBA" id="ARBA00022692"/>
    </source>
</evidence>
<keyword evidence="4 10" id="KW-1133">Transmembrane helix</keyword>
<dbReference type="InterPro" id="IPR013106">
    <property type="entry name" value="Ig_V-set"/>
</dbReference>
<proteinExistence type="inferred from homology"/>
<accession>A0AAV6HCM1</accession>
<feature type="domain" description="Ig-like" evidence="11">
    <location>
        <begin position="42"/>
        <end position="139"/>
    </location>
</feature>
<protein>
    <recommendedName>
        <fullName evidence="11">Ig-like domain-containing protein</fullName>
    </recommendedName>
</protein>
<evidence type="ECO:0000256" key="6">
    <source>
        <dbReference type="ARBA" id="ARBA00023157"/>
    </source>
</evidence>
<dbReference type="AlphaFoldDB" id="A0AAV6HCM1"/>
<dbReference type="SUPFAM" id="SSF48726">
    <property type="entry name" value="Immunoglobulin"/>
    <property type="match status" value="1"/>
</dbReference>
<dbReference type="GO" id="GO:0060097">
    <property type="term" value="P:cytoskeletal rearrangement involved in phagocytosis, engulfment"/>
    <property type="evidence" value="ECO:0007669"/>
    <property type="project" value="TreeGrafter"/>
</dbReference>
<gene>
    <name evidence="12" type="ORF">AALO_G00031990</name>
</gene>
<evidence type="ECO:0000256" key="7">
    <source>
        <dbReference type="ARBA" id="ARBA00023180"/>
    </source>
</evidence>
<dbReference type="FunFam" id="2.60.40.10:FF:000774">
    <property type="entry name" value="Hepatitis A virus cellular receptor 1"/>
    <property type="match status" value="1"/>
</dbReference>